<keyword evidence="2" id="KW-1185">Reference proteome</keyword>
<name>A0A5B7F0N5_PORTR</name>
<dbReference type="EMBL" id="VSRR010004736">
    <property type="protein sequence ID" value="MPC40571.1"/>
    <property type="molecule type" value="Genomic_DNA"/>
</dbReference>
<reference evidence="1 2" key="1">
    <citation type="submission" date="2019-05" db="EMBL/GenBank/DDBJ databases">
        <title>Another draft genome of Portunus trituberculatus and its Hox gene families provides insights of decapod evolution.</title>
        <authorList>
            <person name="Jeong J.-H."/>
            <person name="Song I."/>
            <person name="Kim S."/>
            <person name="Choi T."/>
            <person name="Kim D."/>
            <person name="Ryu S."/>
            <person name="Kim W."/>
        </authorList>
    </citation>
    <scope>NUCLEOTIDE SEQUENCE [LARGE SCALE GENOMIC DNA]</scope>
    <source>
        <tissue evidence="1">Muscle</tissue>
    </source>
</reference>
<dbReference type="AlphaFoldDB" id="A0A5B7F0N5"/>
<protein>
    <submittedName>
        <fullName evidence="1">Uncharacterized protein</fullName>
    </submittedName>
</protein>
<dbReference type="Proteomes" id="UP000324222">
    <property type="component" value="Unassembled WGS sequence"/>
</dbReference>
<proteinExistence type="predicted"/>
<evidence type="ECO:0000313" key="1">
    <source>
        <dbReference type="EMBL" id="MPC40571.1"/>
    </source>
</evidence>
<comment type="caution">
    <text evidence="1">The sequence shown here is derived from an EMBL/GenBank/DDBJ whole genome shotgun (WGS) entry which is preliminary data.</text>
</comment>
<organism evidence="1 2">
    <name type="scientific">Portunus trituberculatus</name>
    <name type="common">Swimming crab</name>
    <name type="synonym">Neptunus trituberculatus</name>
    <dbReference type="NCBI Taxonomy" id="210409"/>
    <lineage>
        <taxon>Eukaryota</taxon>
        <taxon>Metazoa</taxon>
        <taxon>Ecdysozoa</taxon>
        <taxon>Arthropoda</taxon>
        <taxon>Crustacea</taxon>
        <taxon>Multicrustacea</taxon>
        <taxon>Malacostraca</taxon>
        <taxon>Eumalacostraca</taxon>
        <taxon>Eucarida</taxon>
        <taxon>Decapoda</taxon>
        <taxon>Pleocyemata</taxon>
        <taxon>Brachyura</taxon>
        <taxon>Eubrachyura</taxon>
        <taxon>Portunoidea</taxon>
        <taxon>Portunidae</taxon>
        <taxon>Portuninae</taxon>
        <taxon>Portunus</taxon>
    </lineage>
</organism>
<evidence type="ECO:0000313" key="2">
    <source>
        <dbReference type="Proteomes" id="UP000324222"/>
    </source>
</evidence>
<gene>
    <name evidence="1" type="ORF">E2C01_034133</name>
</gene>
<sequence>MTVGAPVYKGLHSCWDENYMYVCLQFTGGSVKQSWCAATPFYSYPLFILTPFSLSLPPRHHIGALPYLYGASVSSGLLELLTQLELDLGGLEGSDGLKSVGAIFQQNLHCGRGSIAHLPHHHSHTCNTHTNLLDANENDKMRHSRNSRVAWLRHNHHSSFAMNL</sequence>
<accession>A0A5B7F0N5</accession>